<dbReference type="STRING" id="387005.A0A183HU93"/>
<name>A0A183HU93_9BILA</name>
<reference evidence="1 2" key="2">
    <citation type="submission" date="2018-11" db="EMBL/GenBank/DDBJ databases">
        <authorList>
            <consortium name="Pathogen Informatics"/>
        </authorList>
    </citation>
    <scope>NUCLEOTIDE SEQUENCE [LARGE SCALE GENOMIC DNA]</scope>
</reference>
<proteinExistence type="predicted"/>
<evidence type="ECO:0000313" key="3">
    <source>
        <dbReference type="WBParaSite" id="OFLC_0001105501-mRNA-1"/>
    </source>
</evidence>
<dbReference type="EMBL" id="UZAJ01015466">
    <property type="protein sequence ID" value="VDO73446.1"/>
    <property type="molecule type" value="Genomic_DNA"/>
</dbReference>
<accession>A0A183HU93</accession>
<dbReference type="Proteomes" id="UP000267606">
    <property type="component" value="Unassembled WGS sequence"/>
</dbReference>
<reference evidence="3" key="1">
    <citation type="submission" date="2016-06" db="UniProtKB">
        <authorList>
            <consortium name="WormBaseParasite"/>
        </authorList>
    </citation>
    <scope>IDENTIFICATION</scope>
</reference>
<keyword evidence="2" id="KW-1185">Reference proteome</keyword>
<evidence type="ECO:0000313" key="2">
    <source>
        <dbReference type="Proteomes" id="UP000267606"/>
    </source>
</evidence>
<dbReference type="AlphaFoldDB" id="A0A183HU93"/>
<evidence type="ECO:0000313" key="1">
    <source>
        <dbReference type="EMBL" id="VDO73446.1"/>
    </source>
</evidence>
<protein>
    <submittedName>
        <fullName evidence="1 3">Uncharacterized protein</fullName>
    </submittedName>
</protein>
<dbReference type="WBParaSite" id="OFLC_0001105501-mRNA-1">
    <property type="protein sequence ID" value="OFLC_0001105501-mRNA-1"/>
    <property type="gene ID" value="OFLC_0001105501"/>
</dbReference>
<gene>
    <name evidence="1" type="ORF">OFLC_LOCUS11054</name>
</gene>
<organism evidence="3">
    <name type="scientific">Onchocerca flexuosa</name>
    <dbReference type="NCBI Taxonomy" id="387005"/>
    <lineage>
        <taxon>Eukaryota</taxon>
        <taxon>Metazoa</taxon>
        <taxon>Ecdysozoa</taxon>
        <taxon>Nematoda</taxon>
        <taxon>Chromadorea</taxon>
        <taxon>Rhabditida</taxon>
        <taxon>Spirurina</taxon>
        <taxon>Spiruromorpha</taxon>
        <taxon>Filarioidea</taxon>
        <taxon>Onchocercidae</taxon>
        <taxon>Onchocerca</taxon>
    </lineage>
</organism>
<sequence>MVECKKAQPKEVMLPVQLNKSRAAAARSLYGLGPEQLLGNFIFKI</sequence>